<evidence type="ECO:0000313" key="2">
    <source>
        <dbReference type="EMBL" id="QKW49039.1"/>
    </source>
</evidence>
<accession>A0A7H8N3S7</accession>
<sequence>MTRPSKRERAAHGRSRNATSFRCLHCGLDISMSAVGTSHRNHCPHCLWSRHLDTTPGDRAADCGARMEPLAITVRGDGEWVIIHRCTGCGVLHANRTAGDDNALPLTRLAVRPLAQPPFPFERLAGL</sequence>
<dbReference type="AlphaFoldDB" id="A0A7H8N3S7"/>
<proteinExistence type="predicted"/>
<dbReference type="RefSeq" id="WP_176160771.1">
    <property type="nucleotide sequence ID" value="NZ_CP054929.1"/>
</dbReference>
<dbReference type="EMBL" id="CP054929">
    <property type="protein sequence ID" value="QKW49039.1"/>
    <property type="molecule type" value="Genomic_DNA"/>
</dbReference>
<keyword evidence="3" id="KW-1185">Reference proteome</keyword>
<feature type="domain" description="RNHCP" evidence="1">
    <location>
        <begin position="19"/>
        <end position="105"/>
    </location>
</feature>
<evidence type="ECO:0000313" key="3">
    <source>
        <dbReference type="Proteomes" id="UP000509303"/>
    </source>
</evidence>
<name>A0A7H8N3S7_9ACTN</name>
<dbReference type="Pfam" id="PF12647">
    <property type="entry name" value="RNHCP"/>
    <property type="match status" value="1"/>
</dbReference>
<evidence type="ECO:0000259" key="1">
    <source>
        <dbReference type="Pfam" id="PF12647"/>
    </source>
</evidence>
<organism evidence="2 3">
    <name type="scientific">Streptomyces buecherae</name>
    <dbReference type="NCBI Taxonomy" id="2763006"/>
    <lineage>
        <taxon>Bacteria</taxon>
        <taxon>Bacillati</taxon>
        <taxon>Actinomycetota</taxon>
        <taxon>Actinomycetes</taxon>
        <taxon>Kitasatosporales</taxon>
        <taxon>Streptomycetaceae</taxon>
        <taxon>Streptomyces</taxon>
    </lineage>
</organism>
<gene>
    <name evidence="2" type="ORF">HUT08_05205</name>
</gene>
<protein>
    <submittedName>
        <fullName evidence="2">RNHCP domain-containing protein</fullName>
    </submittedName>
</protein>
<reference evidence="2 3" key="1">
    <citation type="submission" date="2020-06" db="EMBL/GenBank/DDBJ databases">
        <title>Genome mining for natural products.</title>
        <authorList>
            <person name="Zhang B."/>
            <person name="Shi J."/>
            <person name="Ge H."/>
        </authorList>
    </citation>
    <scope>NUCLEOTIDE SEQUENCE [LARGE SCALE GENOMIC DNA]</scope>
    <source>
        <strain evidence="2 3">NA00687</strain>
    </source>
</reference>
<dbReference type="Proteomes" id="UP000509303">
    <property type="component" value="Chromosome"/>
</dbReference>
<dbReference type="InterPro" id="IPR024439">
    <property type="entry name" value="RNHCP"/>
</dbReference>